<sequence>MYSFKVGRDKNVNQFPVSNSNDERFDRLEEKLSNLENKINNKAKIWEDELKTLYQRVDLFPERVEKFTEHVTEWINKQRHDICQNNAQNEATPSSTTGNYSKRHIPQQRNYSKNAETMGMNGTCGNLPAYKRPRAHCPHCSKEYSMSYMNVHVRTCSLAYYR</sequence>
<organism evidence="2 3">
    <name type="scientific">Allacma fusca</name>
    <dbReference type="NCBI Taxonomy" id="39272"/>
    <lineage>
        <taxon>Eukaryota</taxon>
        <taxon>Metazoa</taxon>
        <taxon>Ecdysozoa</taxon>
        <taxon>Arthropoda</taxon>
        <taxon>Hexapoda</taxon>
        <taxon>Collembola</taxon>
        <taxon>Symphypleona</taxon>
        <taxon>Sminthuridae</taxon>
        <taxon>Allacma</taxon>
    </lineage>
</organism>
<protein>
    <submittedName>
        <fullName evidence="2">Uncharacterized protein</fullName>
    </submittedName>
</protein>
<keyword evidence="3" id="KW-1185">Reference proteome</keyword>
<keyword evidence="1" id="KW-0175">Coiled coil</keyword>
<evidence type="ECO:0000313" key="3">
    <source>
        <dbReference type="Proteomes" id="UP000708208"/>
    </source>
</evidence>
<reference evidence="2" key="1">
    <citation type="submission" date="2021-06" db="EMBL/GenBank/DDBJ databases">
        <authorList>
            <person name="Hodson N. C."/>
            <person name="Mongue J. A."/>
            <person name="Jaron S. K."/>
        </authorList>
    </citation>
    <scope>NUCLEOTIDE SEQUENCE</scope>
</reference>
<feature type="coiled-coil region" evidence="1">
    <location>
        <begin position="18"/>
        <end position="45"/>
    </location>
</feature>
<accession>A0A8J2P6W2</accession>
<name>A0A8J2P6W2_9HEXA</name>
<proteinExistence type="predicted"/>
<evidence type="ECO:0000313" key="2">
    <source>
        <dbReference type="EMBL" id="CAG7726636.1"/>
    </source>
</evidence>
<dbReference type="AlphaFoldDB" id="A0A8J2P6W2"/>
<comment type="caution">
    <text evidence="2">The sequence shown here is derived from an EMBL/GenBank/DDBJ whole genome shotgun (WGS) entry which is preliminary data.</text>
</comment>
<gene>
    <name evidence="2" type="ORF">AFUS01_LOCUS15540</name>
</gene>
<dbReference type="EMBL" id="CAJVCH010138223">
    <property type="protein sequence ID" value="CAG7726636.1"/>
    <property type="molecule type" value="Genomic_DNA"/>
</dbReference>
<evidence type="ECO:0000256" key="1">
    <source>
        <dbReference type="SAM" id="Coils"/>
    </source>
</evidence>
<dbReference type="Proteomes" id="UP000708208">
    <property type="component" value="Unassembled WGS sequence"/>
</dbReference>